<sequence>MLTTWLASTSWFNTVTNYPPAISFAINHNATGTLKDMTANLKNSQGFAMNIIKSAFSMECELYKSIDITHPVTGRGAVNLTKFKPVACTLELIDNTICAAERKALLNTTNKLHNAAGNVYYNDKCTGAVWEAYSTFNLTLKVIVLLMCAGHLRMVFMVLGMAWWSPDIDSACGLQLAWA</sequence>
<proteinExistence type="predicted"/>
<keyword evidence="1" id="KW-0812">Transmembrane</keyword>
<gene>
    <name evidence="2" type="ORF">HD556DRAFT_1305617</name>
</gene>
<keyword evidence="1" id="KW-1133">Transmembrane helix</keyword>
<evidence type="ECO:0000313" key="3">
    <source>
        <dbReference type="Proteomes" id="UP000719766"/>
    </source>
</evidence>
<keyword evidence="3" id="KW-1185">Reference proteome</keyword>
<dbReference type="AlphaFoldDB" id="A0A9P7DP08"/>
<feature type="transmembrane region" description="Helical" evidence="1">
    <location>
        <begin position="142"/>
        <end position="164"/>
    </location>
</feature>
<reference evidence="2" key="1">
    <citation type="journal article" date="2020" name="New Phytol.">
        <title>Comparative genomics reveals dynamic genome evolution in host specialist ectomycorrhizal fungi.</title>
        <authorList>
            <person name="Lofgren L.A."/>
            <person name="Nguyen N.H."/>
            <person name="Vilgalys R."/>
            <person name="Ruytinx J."/>
            <person name="Liao H.L."/>
            <person name="Branco S."/>
            <person name="Kuo A."/>
            <person name="LaButti K."/>
            <person name="Lipzen A."/>
            <person name="Andreopoulos W."/>
            <person name="Pangilinan J."/>
            <person name="Riley R."/>
            <person name="Hundley H."/>
            <person name="Na H."/>
            <person name="Barry K."/>
            <person name="Grigoriev I.V."/>
            <person name="Stajich J.E."/>
            <person name="Kennedy P.G."/>
        </authorList>
    </citation>
    <scope>NUCLEOTIDE SEQUENCE</scope>
    <source>
        <strain evidence="2">S12</strain>
    </source>
</reference>
<comment type="caution">
    <text evidence="2">The sequence shown here is derived from an EMBL/GenBank/DDBJ whole genome shotgun (WGS) entry which is preliminary data.</text>
</comment>
<dbReference type="EMBL" id="JABBWE010000011">
    <property type="protein sequence ID" value="KAG1799404.1"/>
    <property type="molecule type" value="Genomic_DNA"/>
</dbReference>
<keyword evidence="1" id="KW-0472">Membrane</keyword>
<dbReference type="OrthoDB" id="298012at2759"/>
<evidence type="ECO:0000313" key="2">
    <source>
        <dbReference type="EMBL" id="KAG1799404.1"/>
    </source>
</evidence>
<dbReference type="Proteomes" id="UP000719766">
    <property type="component" value="Unassembled WGS sequence"/>
</dbReference>
<accession>A0A9P7DP08</accession>
<organism evidence="2 3">
    <name type="scientific">Suillus plorans</name>
    <dbReference type="NCBI Taxonomy" id="116603"/>
    <lineage>
        <taxon>Eukaryota</taxon>
        <taxon>Fungi</taxon>
        <taxon>Dikarya</taxon>
        <taxon>Basidiomycota</taxon>
        <taxon>Agaricomycotina</taxon>
        <taxon>Agaricomycetes</taxon>
        <taxon>Agaricomycetidae</taxon>
        <taxon>Boletales</taxon>
        <taxon>Suillineae</taxon>
        <taxon>Suillaceae</taxon>
        <taxon>Suillus</taxon>
    </lineage>
</organism>
<protein>
    <submittedName>
        <fullName evidence="2">Uncharacterized protein</fullName>
    </submittedName>
</protein>
<name>A0A9P7DP08_9AGAM</name>
<dbReference type="InterPro" id="IPR012349">
    <property type="entry name" value="Split_barrel_FMN-bd"/>
</dbReference>
<evidence type="ECO:0000256" key="1">
    <source>
        <dbReference type="SAM" id="Phobius"/>
    </source>
</evidence>
<dbReference type="GeneID" id="64593569"/>
<dbReference type="Gene3D" id="2.30.110.10">
    <property type="entry name" value="Electron Transport, Fmn-binding Protein, Chain A"/>
    <property type="match status" value="1"/>
</dbReference>
<dbReference type="RefSeq" id="XP_041163803.1">
    <property type="nucleotide sequence ID" value="XM_041299805.1"/>
</dbReference>